<name>A0A418YXR9_9SPHN</name>
<dbReference type="InterPro" id="IPR012910">
    <property type="entry name" value="Plug_dom"/>
</dbReference>
<feature type="domain" description="TonB-dependent receptor-like beta-barrel" evidence="14">
    <location>
        <begin position="405"/>
        <end position="924"/>
    </location>
</feature>
<keyword evidence="4 9" id="KW-0812">Transmembrane</keyword>
<dbReference type="InterPro" id="IPR010917">
    <property type="entry name" value="TonB_rcpt_CS"/>
</dbReference>
<dbReference type="Pfam" id="PF07715">
    <property type="entry name" value="Plug"/>
    <property type="match status" value="1"/>
</dbReference>
<evidence type="ECO:0000256" key="4">
    <source>
        <dbReference type="ARBA" id="ARBA00022692"/>
    </source>
</evidence>
<keyword evidence="2 9" id="KW-0813">Transport</keyword>
<evidence type="ECO:0000256" key="5">
    <source>
        <dbReference type="ARBA" id="ARBA00022729"/>
    </source>
</evidence>
<comment type="similarity">
    <text evidence="9 11">Belongs to the TonB-dependent receptor family.</text>
</comment>
<dbReference type="Gene3D" id="2.170.130.10">
    <property type="entry name" value="TonB-dependent receptor, plug domain"/>
    <property type="match status" value="1"/>
</dbReference>
<keyword evidence="17" id="KW-1185">Reference proteome</keyword>
<dbReference type="InterPro" id="IPR037066">
    <property type="entry name" value="Plug_dom_sf"/>
</dbReference>
<dbReference type="Proteomes" id="UP000283469">
    <property type="component" value="Unassembled WGS sequence"/>
</dbReference>
<dbReference type="InterPro" id="IPR039426">
    <property type="entry name" value="TonB-dep_rcpt-like"/>
</dbReference>
<dbReference type="PROSITE" id="PS01156">
    <property type="entry name" value="TONB_DEPENDENT_REC_2"/>
    <property type="match status" value="1"/>
</dbReference>
<dbReference type="AlphaFoldDB" id="A0A418YXR9"/>
<keyword evidence="3 9" id="KW-1134">Transmembrane beta strand</keyword>
<dbReference type="GO" id="GO:0009279">
    <property type="term" value="C:cell outer membrane"/>
    <property type="evidence" value="ECO:0007669"/>
    <property type="project" value="UniProtKB-SubCell"/>
</dbReference>
<evidence type="ECO:0000256" key="9">
    <source>
        <dbReference type="PROSITE-ProRule" id="PRU01360"/>
    </source>
</evidence>
<dbReference type="InterPro" id="IPR000531">
    <property type="entry name" value="Beta-barrel_TonB"/>
</dbReference>
<proteinExistence type="inferred from homology"/>
<dbReference type="PANTHER" id="PTHR47234:SF2">
    <property type="entry name" value="TONB-DEPENDENT RECEPTOR"/>
    <property type="match status" value="1"/>
</dbReference>
<dbReference type="Gene3D" id="2.40.170.20">
    <property type="entry name" value="TonB-dependent receptor, beta-barrel domain"/>
    <property type="match status" value="1"/>
</dbReference>
<gene>
    <name evidence="16" type="ORF">D0Z70_00055</name>
</gene>
<accession>A0A418YXR9</accession>
<dbReference type="RefSeq" id="WP_119743395.1">
    <property type="nucleotide sequence ID" value="NZ_QVRA01000001.1"/>
</dbReference>
<comment type="caution">
    <text evidence="16">The sequence shown here is derived from an EMBL/GenBank/DDBJ whole genome shotgun (WGS) entry which is preliminary data.</text>
</comment>
<dbReference type="EMBL" id="QVRA01000001">
    <property type="protein sequence ID" value="RJG57663.1"/>
    <property type="molecule type" value="Genomic_DNA"/>
</dbReference>
<evidence type="ECO:0000256" key="11">
    <source>
        <dbReference type="RuleBase" id="RU003357"/>
    </source>
</evidence>
<protein>
    <submittedName>
        <fullName evidence="16">TonB-dependent receptor</fullName>
    </submittedName>
</protein>
<dbReference type="InterPro" id="IPR036942">
    <property type="entry name" value="Beta-barrel_TonB_sf"/>
</dbReference>
<evidence type="ECO:0000256" key="7">
    <source>
        <dbReference type="ARBA" id="ARBA00023136"/>
    </source>
</evidence>
<evidence type="ECO:0000256" key="3">
    <source>
        <dbReference type="ARBA" id="ARBA00022452"/>
    </source>
</evidence>
<keyword evidence="16" id="KW-0675">Receptor</keyword>
<evidence type="ECO:0000259" key="15">
    <source>
        <dbReference type="Pfam" id="PF07715"/>
    </source>
</evidence>
<evidence type="ECO:0000256" key="2">
    <source>
        <dbReference type="ARBA" id="ARBA00022448"/>
    </source>
</evidence>
<feature type="short sequence motif" description="TonB C-terminal box" evidence="10">
    <location>
        <begin position="947"/>
        <end position="964"/>
    </location>
</feature>
<sequence>MKALRLLNSSCRLRLLHGVAATPLFLGLMSSPAFAQDAVQAQPSSVPSGAPAPAAATADESVATPADADGQTSGSVASRGQIADIVVTGSRIKRNGGQSPTPETVITSADIKVAAPANIADYVNDLPQLAGSSTPRNNPSSVSSGSSGSNFLNLRGLGVNRTLVLLDGRRVVGSGATGRVDINTLPSALISRIDVVTGGASAAYGSDAVAGVVNFVLDTKFTGLKLEAMNGVTTYGDNYRRSVEAAGGLAFADGRGHVIASATWSKNDGVLQAQSRPWFNGAKTIPNPAYTATNAEPLLIQPTNANTGNASLGGLITTGVLAGTQFGQGGSISQRVFGTPAGMYSIGGELQDMAAYQTLDIPVEQFTAFGRVSYDLSDAVEIFGEASYGKATVTNLSAFNWRFGDITVSADNAYLPTELRTRLAAAGQTSFRFGTFNGDIGQWRVRNERELQRYVAGANFKLGAGWTADFYGTYGRVDAHTAVSGLINKAHYASAIDAVVNPATNGIVCRSTLTNPANGCVPFNLFGIGVNTPEALAYATGTSQLDSKIQQTVVSGSAQGELFSTWAGPVSVAFGAEYRKEQVSGVADPVSLVNGYFAANYKPTNGQYEVKEGFVEADIPLAKDLPFLYSLNLNAAARYTHYSTSGGVKTWKVGGTWNPIHDLRFRATRSRDIRAPNIGDLFQGGVVSTGNTVLDRGTSTGGILVTTVGNPALKPENADTTTVGVVYTPSWLPGLSISVDYYNVKISDAILTLLAQDTVNRCNGGNTVYCSFVTRTNGTITSLTLTPTNVAQEVAKGLDIEASYQHRFASDAQLTLRALATYVDQRSIDDGLTINYQQGENSPDNISGSIARWRVISSAGISAGPFSGVITGRYVSPGKFDNAYTSKQLANNRIAGATYFDLSLTAKFPAMSGDGEIFFNVDNLFNKDPVIIPQQSQPFYQAPVNSLLYDTLGREFRVGVRLKF</sequence>
<feature type="compositionally biased region" description="Low complexity" evidence="12">
    <location>
        <begin position="42"/>
        <end position="66"/>
    </location>
</feature>
<feature type="signal peptide" evidence="13">
    <location>
        <begin position="1"/>
        <end position="35"/>
    </location>
</feature>
<feature type="region of interest" description="Disordered" evidence="12">
    <location>
        <begin position="42"/>
        <end position="77"/>
    </location>
</feature>
<evidence type="ECO:0000256" key="8">
    <source>
        <dbReference type="ARBA" id="ARBA00023237"/>
    </source>
</evidence>
<keyword evidence="5 13" id="KW-0732">Signal</keyword>
<dbReference type="OrthoDB" id="7051241at2"/>
<dbReference type="Pfam" id="PF00593">
    <property type="entry name" value="TonB_dep_Rec_b-barrel"/>
    <property type="match status" value="1"/>
</dbReference>
<evidence type="ECO:0000313" key="17">
    <source>
        <dbReference type="Proteomes" id="UP000283469"/>
    </source>
</evidence>
<evidence type="ECO:0000256" key="6">
    <source>
        <dbReference type="ARBA" id="ARBA00023077"/>
    </source>
</evidence>
<evidence type="ECO:0000256" key="1">
    <source>
        <dbReference type="ARBA" id="ARBA00004571"/>
    </source>
</evidence>
<feature type="chain" id="PRO_5019008650" evidence="13">
    <location>
        <begin position="36"/>
        <end position="964"/>
    </location>
</feature>
<organism evidence="16 17">
    <name type="scientific">Sphingobium terrigena</name>
    <dbReference type="NCBI Taxonomy" id="2304063"/>
    <lineage>
        <taxon>Bacteria</taxon>
        <taxon>Pseudomonadati</taxon>
        <taxon>Pseudomonadota</taxon>
        <taxon>Alphaproteobacteria</taxon>
        <taxon>Sphingomonadales</taxon>
        <taxon>Sphingomonadaceae</taxon>
        <taxon>Sphingobium</taxon>
    </lineage>
</organism>
<dbReference type="PANTHER" id="PTHR47234">
    <property type="match status" value="1"/>
</dbReference>
<evidence type="ECO:0000256" key="13">
    <source>
        <dbReference type="SAM" id="SignalP"/>
    </source>
</evidence>
<reference evidence="16 17" key="1">
    <citation type="submission" date="2018-08" db="EMBL/GenBank/DDBJ databases">
        <title>Sphingobium sp. EO9.</title>
        <authorList>
            <person name="Park Y."/>
            <person name="Kim K.H."/>
            <person name="Jeon C.O."/>
        </authorList>
    </citation>
    <scope>NUCLEOTIDE SEQUENCE [LARGE SCALE GENOMIC DNA]</scope>
    <source>
        <strain evidence="16 17">EO9</strain>
    </source>
</reference>
<evidence type="ECO:0000313" key="16">
    <source>
        <dbReference type="EMBL" id="RJG57663.1"/>
    </source>
</evidence>
<keyword evidence="6 11" id="KW-0798">TonB box</keyword>
<keyword evidence="8 9" id="KW-0998">Cell outer membrane</keyword>
<dbReference type="SUPFAM" id="SSF56935">
    <property type="entry name" value="Porins"/>
    <property type="match status" value="1"/>
</dbReference>
<evidence type="ECO:0000256" key="10">
    <source>
        <dbReference type="PROSITE-ProRule" id="PRU10144"/>
    </source>
</evidence>
<dbReference type="PROSITE" id="PS52016">
    <property type="entry name" value="TONB_DEPENDENT_REC_3"/>
    <property type="match status" value="1"/>
</dbReference>
<evidence type="ECO:0000256" key="12">
    <source>
        <dbReference type="SAM" id="MobiDB-lite"/>
    </source>
</evidence>
<evidence type="ECO:0000259" key="14">
    <source>
        <dbReference type="Pfam" id="PF00593"/>
    </source>
</evidence>
<feature type="domain" description="TonB-dependent receptor plug" evidence="15">
    <location>
        <begin position="99"/>
        <end position="212"/>
    </location>
</feature>
<keyword evidence="7 9" id="KW-0472">Membrane</keyword>
<comment type="subcellular location">
    <subcellularLocation>
        <location evidence="1 9">Cell outer membrane</location>
        <topology evidence="1 9">Multi-pass membrane protein</topology>
    </subcellularLocation>
</comment>